<organism evidence="4 6">
    <name type="scientific">Shewanella psychromarinicola</name>
    <dbReference type="NCBI Taxonomy" id="2487742"/>
    <lineage>
        <taxon>Bacteria</taxon>
        <taxon>Pseudomonadati</taxon>
        <taxon>Pseudomonadota</taxon>
        <taxon>Gammaproteobacteria</taxon>
        <taxon>Alteromonadales</taxon>
        <taxon>Shewanellaceae</taxon>
        <taxon>Shewanella</taxon>
    </lineage>
</organism>
<dbReference type="Pfam" id="PF00753">
    <property type="entry name" value="Lactamase_B"/>
    <property type="match status" value="1"/>
</dbReference>
<evidence type="ECO:0000313" key="3">
    <source>
        <dbReference type="EMBL" id="AZG36319.1"/>
    </source>
</evidence>
<reference evidence="6" key="2">
    <citation type="submission" date="2018-11" db="EMBL/GenBank/DDBJ databases">
        <title>Shewanella sp. R106.</title>
        <authorList>
            <person name="Hwang Y.J."/>
            <person name="Hwang C.Y."/>
        </authorList>
    </citation>
    <scope>NUCLEOTIDE SEQUENCE [LARGE SCALE GENOMIC DNA]</scope>
    <source>
        <strain evidence="6">R106</strain>
    </source>
</reference>
<reference evidence="3 5" key="1">
    <citation type="submission" date="2018-11" db="EMBL/GenBank/DDBJ databases">
        <title>Shewanella sp. M2.</title>
        <authorList>
            <person name="Hwang Y.J."/>
            <person name="Hwang C.Y."/>
        </authorList>
    </citation>
    <scope>NUCLEOTIDE SEQUENCE [LARGE SCALE GENOMIC DNA]</scope>
    <source>
        <strain evidence="3 5">M2</strain>
    </source>
</reference>
<dbReference type="PANTHER" id="PTHR43084">
    <property type="entry name" value="PERSULFIDE DIOXYGENASE ETHE1"/>
    <property type="match status" value="1"/>
</dbReference>
<dbReference type="Proteomes" id="UP000278855">
    <property type="component" value="Unassembled WGS sequence"/>
</dbReference>
<sequence>MSKIRIDPFYHRTSHAITYVVTDLATRQSAIIDPVLDFDMASGTISTCFADNIIDHIDKHGFEIEWILETHAHCDHMSAACYIKTKRGGTTGIGEHITQVQHTVKRLLNLDESFQCNGEQFDQLFTDKELIKLGHLTIHIMHTPGHTPACVSYLIEDVIFVGDTLSTPEWGTVNTDFPNSSTTTLYHSINNILALPNCTRVFIGHDPLGYKRQDNIFETSVIAQKRYNCVVGGKVTLAEFVQRHQQRHIDSDIPHLLLAAIQINIRAGNMPPADRKGNAYLKIPLNQLS</sequence>
<keyword evidence="4" id="KW-0378">Hydrolase</keyword>
<dbReference type="KEGG" id="spsr:EGC80_16515"/>
<dbReference type="SUPFAM" id="SSF56281">
    <property type="entry name" value="Metallo-hydrolase/oxidoreductase"/>
    <property type="match status" value="1"/>
</dbReference>
<evidence type="ECO:0000313" key="5">
    <source>
        <dbReference type="Proteomes" id="UP000273778"/>
    </source>
</evidence>
<dbReference type="InterPro" id="IPR051682">
    <property type="entry name" value="Mito_Persulfide_Diox"/>
</dbReference>
<name>A0A3N4E7K0_9GAMM</name>
<evidence type="ECO:0000256" key="1">
    <source>
        <dbReference type="ARBA" id="ARBA00022723"/>
    </source>
</evidence>
<dbReference type="InterPro" id="IPR036866">
    <property type="entry name" value="RibonucZ/Hydroxyglut_hydro"/>
</dbReference>
<reference evidence="4" key="3">
    <citation type="submission" date="2018-11" db="EMBL/GenBank/DDBJ databases">
        <authorList>
            <person name="Hwang Y.J."/>
            <person name="Hwang C.Y."/>
        </authorList>
    </citation>
    <scope>NUCLEOTIDE SEQUENCE</scope>
    <source>
        <strain evidence="4">R106</strain>
    </source>
</reference>
<protein>
    <submittedName>
        <fullName evidence="4">MBL fold metallo-hydrolase</fullName>
    </submittedName>
</protein>
<dbReference type="GO" id="GO:0070813">
    <property type="term" value="P:hydrogen sulfide metabolic process"/>
    <property type="evidence" value="ECO:0007669"/>
    <property type="project" value="TreeGrafter"/>
</dbReference>
<dbReference type="RefSeq" id="WP_124011455.1">
    <property type="nucleotide sequence ID" value="NZ_CP034073.1"/>
</dbReference>
<dbReference type="CDD" id="cd07724">
    <property type="entry name" value="POD-like_MBL-fold"/>
    <property type="match status" value="1"/>
</dbReference>
<dbReference type="OrthoDB" id="9784009at2"/>
<evidence type="ECO:0000259" key="2">
    <source>
        <dbReference type="SMART" id="SM00849"/>
    </source>
</evidence>
<evidence type="ECO:0000313" key="4">
    <source>
        <dbReference type="EMBL" id="RPA34159.1"/>
    </source>
</evidence>
<dbReference type="EMBL" id="RKKB01000001">
    <property type="protein sequence ID" value="RPA34159.1"/>
    <property type="molecule type" value="Genomic_DNA"/>
</dbReference>
<dbReference type="Proteomes" id="UP000273778">
    <property type="component" value="Chromosome"/>
</dbReference>
<dbReference type="GO" id="GO:0006749">
    <property type="term" value="P:glutathione metabolic process"/>
    <property type="evidence" value="ECO:0007669"/>
    <property type="project" value="InterPro"/>
</dbReference>
<dbReference type="InterPro" id="IPR044528">
    <property type="entry name" value="POD-like_MBL-fold"/>
</dbReference>
<keyword evidence="1" id="KW-0479">Metal-binding</keyword>
<evidence type="ECO:0000313" key="6">
    <source>
        <dbReference type="Proteomes" id="UP000278855"/>
    </source>
</evidence>
<dbReference type="GO" id="GO:0016787">
    <property type="term" value="F:hydrolase activity"/>
    <property type="evidence" value="ECO:0007669"/>
    <property type="project" value="UniProtKB-KW"/>
</dbReference>
<dbReference type="GO" id="GO:0050313">
    <property type="term" value="F:sulfur dioxygenase activity"/>
    <property type="evidence" value="ECO:0007669"/>
    <property type="project" value="InterPro"/>
</dbReference>
<dbReference type="SMART" id="SM00849">
    <property type="entry name" value="Lactamase_B"/>
    <property type="match status" value="1"/>
</dbReference>
<accession>A0A3N4E7K0</accession>
<dbReference type="InterPro" id="IPR001279">
    <property type="entry name" value="Metallo-B-lactamas"/>
</dbReference>
<feature type="domain" description="Metallo-beta-lactamase" evidence="2">
    <location>
        <begin position="15"/>
        <end position="205"/>
    </location>
</feature>
<dbReference type="PANTHER" id="PTHR43084:SF1">
    <property type="entry name" value="PERSULFIDE DIOXYGENASE ETHE1, MITOCHONDRIAL"/>
    <property type="match status" value="1"/>
</dbReference>
<dbReference type="AlphaFoldDB" id="A0A3N4E7K0"/>
<proteinExistence type="predicted"/>
<keyword evidence="5" id="KW-1185">Reference proteome</keyword>
<gene>
    <name evidence="4" type="ORF">EGC77_00135</name>
    <name evidence="3" type="ORF">EGC80_16515</name>
</gene>
<dbReference type="GO" id="GO:0046872">
    <property type="term" value="F:metal ion binding"/>
    <property type="evidence" value="ECO:0007669"/>
    <property type="project" value="UniProtKB-KW"/>
</dbReference>
<dbReference type="EMBL" id="CP034073">
    <property type="protein sequence ID" value="AZG36319.1"/>
    <property type="molecule type" value="Genomic_DNA"/>
</dbReference>
<dbReference type="Gene3D" id="3.60.15.10">
    <property type="entry name" value="Ribonuclease Z/Hydroxyacylglutathione hydrolase-like"/>
    <property type="match status" value="1"/>
</dbReference>